<evidence type="ECO:0000256" key="19">
    <source>
        <dbReference type="SAM" id="Phobius"/>
    </source>
</evidence>
<dbReference type="InterPro" id="IPR037359">
    <property type="entry name" value="NST/OST"/>
</dbReference>
<organism evidence="23">
    <name type="scientific">Phallusia mammillata</name>
    <dbReference type="NCBI Taxonomy" id="59560"/>
    <lineage>
        <taxon>Eukaryota</taxon>
        <taxon>Metazoa</taxon>
        <taxon>Chordata</taxon>
        <taxon>Tunicata</taxon>
        <taxon>Ascidiacea</taxon>
        <taxon>Phlebobranchia</taxon>
        <taxon>Ascidiidae</taxon>
        <taxon>Phallusia</taxon>
    </lineage>
</organism>
<keyword evidence="14" id="KW-0325">Glycoprotein</keyword>
<dbReference type="UniPathway" id="UPA00862"/>
<evidence type="ECO:0000256" key="2">
    <source>
        <dbReference type="ARBA" id="ARBA00004841"/>
    </source>
</evidence>
<dbReference type="InterPro" id="IPR027417">
    <property type="entry name" value="P-loop_NTPase"/>
</dbReference>
<keyword evidence="10 19" id="KW-1133">Transmembrane helix</keyword>
<dbReference type="AlphaFoldDB" id="A0A6F9DLC2"/>
<reference evidence="23" key="1">
    <citation type="submission" date="2020-04" db="EMBL/GenBank/DDBJ databases">
        <authorList>
            <person name="Neveu A P."/>
        </authorList>
    </citation>
    <scope>NUCLEOTIDE SEQUENCE</scope>
    <source>
        <tissue evidence="23">Whole embryo</tissue>
    </source>
</reference>
<evidence type="ECO:0000256" key="1">
    <source>
        <dbReference type="ARBA" id="ARBA00004323"/>
    </source>
</evidence>
<dbReference type="EMBL" id="LR788382">
    <property type="protein sequence ID" value="CAB3264244.1"/>
    <property type="molecule type" value="mRNA"/>
</dbReference>
<dbReference type="PANTHER" id="PTHR10605">
    <property type="entry name" value="HEPARAN SULFATE SULFOTRANSFERASE"/>
    <property type="match status" value="1"/>
</dbReference>
<feature type="active site" description="For sulfotransferase activity" evidence="16">
    <location>
        <position position="648"/>
    </location>
</feature>
<evidence type="ECO:0000256" key="11">
    <source>
        <dbReference type="ARBA" id="ARBA00023034"/>
    </source>
</evidence>
<evidence type="ECO:0000256" key="6">
    <source>
        <dbReference type="ARBA" id="ARBA00022679"/>
    </source>
</evidence>
<accession>A0A6F9DLC2</accession>
<dbReference type="Pfam" id="PF00685">
    <property type="entry name" value="Sulfotransfer_1"/>
    <property type="match status" value="1"/>
</dbReference>
<dbReference type="GO" id="GO:0000139">
    <property type="term" value="C:Golgi membrane"/>
    <property type="evidence" value="ECO:0007669"/>
    <property type="project" value="UniProtKB-SubCell"/>
</dbReference>
<protein>
    <recommendedName>
        <fullName evidence="5">[heparan sulfate]-glucosamine N-sulfotransferase</fullName>
        <ecNumber evidence="5">2.8.2.8</ecNumber>
    </recommendedName>
</protein>
<evidence type="ECO:0000256" key="3">
    <source>
        <dbReference type="ARBA" id="ARBA00005093"/>
    </source>
</evidence>
<comment type="similarity">
    <text evidence="4">Belongs to the sulfotransferase 1 family. NDST subfamily.</text>
</comment>
<evidence type="ECO:0000256" key="8">
    <source>
        <dbReference type="ARBA" id="ARBA00022801"/>
    </source>
</evidence>
<sequence>MQAIKRNMWMKVRKIASPRNIVFTLTSLATFSVFYMFIEWQNRETTSFHIKDHHSFKPVPDCSLGRVNRNEIQAVKFPENTQTRQKALLFLKSPQTQMGRKIVVLLESARFKFNTQNGEIKNLPVLIDDNKGRYGVIIFEDMLSYTGLHQWNRDLLDKYCRDFNVGIVSFLHPKRTSVSHDVEFTQKLGNFPLNYASNLKVKDYELNATAGILRIARPAEIITGVLPNDWTVFEFEHNTYAPVSTVRLAQAYEAHDTGQDLRWDKNKARPFRQSPSVNRQSSLFGLFPSESVTDHRLPAVVQDLGKYDQVERVIFGEALKFWLHQVLFLDAISYLSRGRLALPLERNVQIDIDDMFVGVKGTRMTSDDVTALLNFQEELRETIPGFSFQLGFSGKFIFHGEPEETEAERLLLKLHDKFQWFPHMWSHMQAHWFKNVSQLCSYMDINRQFAVRHKLNMSHGYAVSPHHAGVYPVHQPLYDCWHRIWNITTTSTEEYPHLRPDHKRRGFIHDNIKVLPRQTCGLFTHTMILDKYPGGPTTLHENINGGLLFQTFLFNQFNIYMTHLSNYGNDRLAIYTFRRAIKFVQCWTNLQLRYDPPEVVGRKYFELYPEEKDPLWTNPCLDKRHKEIYSEDKTCDRLPNFVVVGPQKTGTTALYWFLNMHPDVESNRPSDKTFEEVQFFSGTNYYKGIDWYMDYFPVPSIDTILFEKSATYFDQEVVPRRVAALLPKSHVVVILIDPAKRAYSWYQHMRSHDDPTALKYSFYQVVNAKRQGSPPALISLQRRCLDPGFYAYHLERWTDGRRSDQIVIVDGEMLKEKPAVVMQHVQKALGFKNIIDYSKKLKFDQKKGFFCQVTEQKRLKCLGKSKGRLYPDMDDKSQMFLTKYYQVANTKLLQMLKSMNKPVPKWLEEQQGS</sequence>
<evidence type="ECO:0000256" key="9">
    <source>
        <dbReference type="ARBA" id="ARBA00022968"/>
    </source>
</evidence>
<feature type="domain" description="Heparan sulphate-N-deacetylase deacetylase" evidence="21">
    <location>
        <begin position="345"/>
        <end position="549"/>
    </location>
</feature>
<evidence type="ECO:0000256" key="18">
    <source>
        <dbReference type="PIRSR" id="PIRSR637359-3"/>
    </source>
</evidence>
<keyword evidence="8" id="KW-0378">Hydrolase</keyword>
<evidence type="ECO:0000256" key="5">
    <source>
        <dbReference type="ARBA" id="ARBA00012979"/>
    </source>
</evidence>
<evidence type="ECO:0000259" key="22">
    <source>
        <dbReference type="Pfam" id="PF25119"/>
    </source>
</evidence>
<keyword evidence="7 19" id="KW-0812">Transmembrane</keyword>
<name>A0A6F9DLC2_9ASCI</name>
<dbReference type="PANTHER" id="PTHR10605:SF56">
    <property type="entry name" value="BIFUNCTIONAL HEPARAN SULFATE N-DEACETYLASE_N-SULFOTRANSFERASE"/>
    <property type="match status" value="1"/>
</dbReference>
<feature type="domain" description="Sulfotransferase" evidence="20">
    <location>
        <begin position="640"/>
        <end position="890"/>
    </location>
</feature>
<evidence type="ECO:0000259" key="20">
    <source>
        <dbReference type="Pfam" id="PF00685"/>
    </source>
</evidence>
<keyword evidence="15" id="KW-0511">Multifunctional enzyme</keyword>
<evidence type="ECO:0000256" key="4">
    <source>
        <dbReference type="ARBA" id="ARBA00010420"/>
    </source>
</evidence>
<feature type="domain" description="Heparan sulfate-N-deacetylase N-terminal" evidence="22">
    <location>
        <begin position="84"/>
        <end position="335"/>
    </location>
</feature>
<dbReference type="UniPathway" id="UPA00756"/>
<evidence type="ECO:0000256" key="7">
    <source>
        <dbReference type="ARBA" id="ARBA00022692"/>
    </source>
</evidence>
<dbReference type="SUPFAM" id="SSF52540">
    <property type="entry name" value="P-loop containing nucleoside triphosphate hydrolases"/>
    <property type="match status" value="1"/>
</dbReference>
<evidence type="ECO:0000256" key="10">
    <source>
        <dbReference type="ARBA" id="ARBA00022989"/>
    </source>
</evidence>
<evidence type="ECO:0000256" key="13">
    <source>
        <dbReference type="ARBA" id="ARBA00023157"/>
    </source>
</evidence>
<evidence type="ECO:0000256" key="15">
    <source>
        <dbReference type="ARBA" id="ARBA00023268"/>
    </source>
</evidence>
<dbReference type="InterPro" id="IPR021930">
    <property type="entry name" value="Heparan_SO4_deacetylase_dom"/>
</dbReference>
<feature type="binding site" evidence="17">
    <location>
        <begin position="866"/>
        <end position="870"/>
    </location>
    <ligand>
        <name>3'-phosphoadenylyl sulfate</name>
        <dbReference type="ChEBI" id="CHEBI:58339"/>
    </ligand>
</feature>
<keyword evidence="6 23" id="KW-0808">Transferase</keyword>
<comment type="pathway">
    <text evidence="2">Glycan metabolism; heparin biosynthesis.</text>
</comment>
<keyword evidence="9" id="KW-0735">Signal-anchor</keyword>
<gene>
    <name evidence="23" type="primary">Ndst4</name>
</gene>
<dbReference type="Pfam" id="PF12062">
    <property type="entry name" value="HSNSD-CE"/>
    <property type="match status" value="1"/>
</dbReference>
<keyword evidence="11" id="KW-0333">Golgi apparatus</keyword>
<dbReference type="Gene3D" id="3.40.50.300">
    <property type="entry name" value="P-loop containing nucleotide triphosphate hydrolases"/>
    <property type="match status" value="1"/>
</dbReference>
<evidence type="ECO:0000256" key="17">
    <source>
        <dbReference type="PIRSR" id="PIRSR637359-2"/>
    </source>
</evidence>
<dbReference type="GO" id="GO:0015016">
    <property type="term" value="F:heparan sulfate N-sulfotransferase activity"/>
    <property type="evidence" value="ECO:0007669"/>
    <property type="project" value="UniProtKB-EC"/>
</dbReference>
<dbReference type="Pfam" id="PF25119">
    <property type="entry name" value="HSNSD_N"/>
    <property type="match status" value="1"/>
</dbReference>
<dbReference type="EC" id="2.8.2.8" evidence="5"/>
<comment type="pathway">
    <text evidence="3">Glycan metabolism; heparan sulfate biosynthesis.</text>
</comment>
<keyword evidence="12 19" id="KW-0472">Membrane</keyword>
<evidence type="ECO:0000256" key="14">
    <source>
        <dbReference type="ARBA" id="ARBA00023180"/>
    </source>
</evidence>
<dbReference type="InterPro" id="IPR056793">
    <property type="entry name" value="HSNSD_N"/>
</dbReference>
<feature type="transmembrane region" description="Helical" evidence="19">
    <location>
        <begin position="21"/>
        <end position="38"/>
    </location>
</feature>
<keyword evidence="13 18" id="KW-1015">Disulfide bond</keyword>
<evidence type="ECO:0000313" key="23">
    <source>
        <dbReference type="EMBL" id="CAB3264244.1"/>
    </source>
</evidence>
<feature type="binding site" evidence="17">
    <location>
        <position position="744"/>
    </location>
    <ligand>
        <name>3'-phosphoadenylyl sulfate</name>
        <dbReference type="ChEBI" id="CHEBI:58339"/>
    </ligand>
</feature>
<evidence type="ECO:0000256" key="16">
    <source>
        <dbReference type="PIRSR" id="PIRSR637359-1"/>
    </source>
</evidence>
<dbReference type="GO" id="GO:0015012">
    <property type="term" value="P:heparan sulfate proteoglycan biosynthetic process"/>
    <property type="evidence" value="ECO:0007669"/>
    <property type="project" value="UniProtKB-UniPathway"/>
</dbReference>
<proteinExistence type="evidence at transcript level"/>
<comment type="subcellular location">
    <subcellularLocation>
        <location evidence="1">Golgi apparatus membrane</location>
        <topology evidence="1">Single-pass type II membrane protein</topology>
    </subcellularLocation>
</comment>
<evidence type="ECO:0000259" key="21">
    <source>
        <dbReference type="Pfam" id="PF12062"/>
    </source>
</evidence>
<evidence type="ECO:0000256" key="12">
    <source>
        <dbReference type="ARBA" id="ARBA00023136"/>
    </source>
</evidence>
<dbReference type="GO" id="GO:0019213">
    <property type="term" value="F:deacetylase activity"/>
    <property type="evidence" value="ECO:0007669"/>
    <property type="project" value="TreeGrafter"/>
</dbReference>
<dbReference type="GO" id="GO:0016787">
    <property type="term" value="F:hydrolase activity"/>
    <property type="evidence" value="ECO:0007669"/>
    <property type="project" value="UniProtKB-KW"/>
</dbReference>
<dbReference type="InterPro" id="IPR000863">
    <property type="entry name" value="Sulfotransferase_dom"/>
</dbReference>
<dbReference type="GO" id="GO:0030210">
    <property type="term" value="P:heparin proteoglycan biosynthetic process"/>
    <property type="evidence" value="ECO:0007669"/>
    <property type="project" value="UniProtKB-UniPathway"/>
</dbReference>
<feature type="disulfide bond" evidence="18">
    <location>
        <begin position="851"/>
        <end position="861"/>
    </location>
</feature>